<dbReference type="OrthoDB" id="3564818at2759"/>
<keyword evidence="2" id="KW-1185">Reference proteome</keyword>
<evidence type="ECO:0000313" key="1">
    <source>
        <dbReference type="EMBL" id="KAF1925482.1"/>
    </source>
</evidence>
<accession>A0A6A5RCR5</accession>
<evidence type="ECO:0000313" key="2">
    <source>
        <dbReference type="Proteomes" id="UP000800082"/>
    </source>
</evidence>
<dbReference type="GeneID" id="54354313"/>
<organism evidence="1 2">
    <name type="scientific">Didymella exigua CBS 183.55</name>
    <dbReference type="NCBI Taxonomy" id="1150837"/>
    <lineage>
        <taxon>Eukaryota</taxon>
        <taxon>Fungi</taxon>
        <taxon>Dikarya</taxon>
        <taxon>Ascomycota</taxon>
        <taxon>Pezizomycotina</taxon>
        <taxon>Dothideomycetes</taxon>
        <taxon>Pleosporomycetidae</taxon>
        <taxon>Pleosporales</taxon>
        <taxon>Pleosporineae</taxon>
        <taxon>Didymellaceae</taxon>
        <taxon>Didymella</taxon>
    </lineage>
</organism>
<name>A0A6A5RCR5_9PLEO</name>
<dbReference type="AlphaFoldDB" id="A0A6A5RCR5"/>
<proteinExistence type="predicted"/>
<dbReference type="EMBL" id="ML978984">
    <property type="protein sequence ID" value="KAF1925482.1"/>
    <property type="molecule type" value="Genomic_DNA"/>
</dbReference>
<feature type="non-terminal residue" evidence="1">
    <location>
        <position position="1"/>
    </location>
</feature>
<protein>
    <submittedName>
        <fullName evidence="1">Uncharacterized protein</fullName>
    </submittedName>
</protein>
<reference evidence="1" key="1">
    <citation type="journal article" date="2020" name="Stud. Mycol.">
        <title>101 Dothideomycetes genomes: a test case for predicting lifestyles and emergence of pathogens.</title>
        <authorList>
            <person name="Haridas S."/>
            <person name="Albert R."/>
            <person name="Binder M."/>
            <person name="Bloem J."/>
            <person name="Labutti K."/>
            <person name="Salamov A."/>
            <person name="Andreopoulos B."/>
            <person name="Baker S."/>
            <person name="Barry K."/>
            <person name="Bills G."/>
            <person name="Bluhm B."/>
            <person name="Cannon C."/>
            <person name="Castanera R."/>
            <person name="Culley D."/>
            <person name="Daum C."/>
            <person name="Ezra D."/>
            <person name="Gonzalez J."/>
            <person name="Henrissat B."/>
            <person name="Kuo A."/>
            <person name="Liang C."/>
            <person name="Lipzen A."/>
            <person name="Lutzoni F."/>
            <person name="Magnuson J."/>
            <person name="Mondo S."/>
            <person name="Nolan M."/>
            <person name="Ohm R."/>
            <person name="Pangilinan J."/>
            <person name="Park H.-J."/>
            <person name="Ramirez L."/>
            <person name="Alfaro M."/>
            <person name="Sun H."/>
            <person name="Tritt A."/>
            <person name="Yoshinaga Y."/>
            <person name="Zwiers L.-H."/>
            <person name="Turgeon B."/>
            <person name="Goodwin S."/>
            <person name="Spatafora J."/>
            <person name="Crous P."/>
            <person name="Grigoriev I."/>
        </authorList>
    </citation>
    <scope>NUCLEOTIDE SEQUENCE</scope>
    <source>
        <strain evidence="1">CBS 183.55</strain>
    </source>
</reference>
<dbReference type="RefSeq" id="XP_033445734.1">
    <property type="nucleotide sequence ID" value="XM_033596646.1"/>
</dbReference>
<sequence length="217" mass="24606">IPMGTFQLKTRTDWPNWYIQFTWHAKLRDVWELVNPDAPDAPGMHEGAPELPLMSSGVEFGAAEQQAFSSTYENRPPAHSTRSHPEAYTQELAKYKVRSSEWAAKAERLQKLWNWVNATVAPAIISPVIVRLVSSNSTTLQSLIRALKQELAPTSLSTKNQVRAEYRAHLGAAKQGRAAPHDWYQKWSYLYMSAKAYDLAEVDRELAVQDFLDALSY</sequence>
<gene>
    <name evidence="1" type="ORF">M421DRAFT_69805</name>
</gene>
<dbReference type="Proteomes" id="UP000800082">
    <property type="component" value="Unassembled WGS sequence"/>
</dbReference>